<proteinExistence type="predicted"/>
<reference evidence="2" key="1">
    <citation type="submission" date="2020-08" db="EMBL/GenBank/DDBJ databases">
        <title>Multicomponent nature underlies the extraordinary mechanical properties of spider dragline silk.</title>
        <authorList>
            <person name="Kono N."/>
            <person name="Nakamura H."/>
            <person name="Mori M."/>
            <person name="Yoshida Y."/>
            <person name="Ohtoshi R."/>
            <person name="Malay A.D."/>
            <person name="Moran D.A.P."/>
            <person name="Tomita M."/>
            <person name="Numata K."/>
            <person name="Arakawa K."/>
        </authorList>
    </citation>
    <scope>NUCLEOTIDE SEQUENCE</scope>
</reference>
<dbReference type="OrthoDB" id="6461666at2759"/>
<evidence type="ECO:0000313" key="3">
    <source>
        <dbReference type="Proteomes" id="UP000886998"/>
    </source>
</evidence>
<protein>
    <submittedName>
        <fullName evidence="2">Peptidase A2 domain-containing protein</fullName>
    </submittedName>
</protein>
<comment type="caution">
    <text evidence="2">The sequence shown here is derived from an EMBL/GenBank/DDBJ whole genome shotgun (WGS) entry which is preliminary data.</text>
</comment>
<accession>A0A8X6Y9U7</accession>
<gene>
    <name evidence="2" type="primary">AVEN_196500_1</name>
    <name evidence="2" type="ORF">TNIN_155181</name>
</gene>
<name>A0A8X6Y9U7_9ARAC</name>
<feature type="coiled-coil region" evidence="1">
    <location>
        <begin position="51"/>
        <end position="95"/>
    </location>
</feature>
<keyword evidence="3" id="KW-1185">Reference proteome</keyword>
<dbReference type="EMBL" id="BMAV01016232">
    <property type="protein sequence ID" value="GFY66748.1"/>
    <property type="molecule type" value="Genomic_DNA"/>
</dbReference>
<evidence type="ECO:0000313" key="2">
    <source>
        <dbReference type="EMBL" id="GFY66748.1"/>
    </source>
</evidence>
<sequence length="130" mass="15294">MAFLLSKKKGDLIELAAELGCPSKPKIKNLTVKSPDYVEKDVKALFHSIVQDRIRKEAEEKEEKLHRVSEREAKIRREEREYELERLRMQAQKNTNMMNNSENVQGPKLIHEAFHKFNMKDNVSYPRPSN</sequence>
<evidence type="ECO:0000256" key="1">
    <source>
        <dbReference type="SAM" id="Coils"/>
    </source>
</evidence>
<dbReference type="AlphaFoldDB" id="A0A8X6Y9U7"/>
<keyword evidence="1" id="KW-0175">Coiled coil</keyword>
<organism evidence="2 3">
    <name type="scientific">Trichonephila inaurata madagascariensis</name>
    <dbReference type="NCBI Taxonomy" id="2747483"/>
    <lineage>
        <taxon>Eukaryota</taxon>
        <taxon>Metazoa</taxon>
        <taxon>Ecdysozoa</taxon>
        <taxon>Arthropoda</taxon>
        <taxon>Chelicerata</taxon>
        <taxon>Arachnida</taxon>
        <taxon>Araneae</taxon>
        <taxon>Araneomorphae</taxon>
        <taxon>Entelegynae</taxon>
        <taxon>Araneoidea</taxon>
        <taxon>Nephilidae</taxon>
        <taxon>Trichonephila</taxon>
        <taxon>Trichonephila inaurata</taxon>
    </lineage>
</organism>
<dbReference type="Proteomes" id="UP000886998">
    <property type="component" value="Unassembled WGS sequence"/>
</dbReference>